<comment type="caution">
    <text evidence="2">The sequence shown here is derived from an EMBL/GenBank/DDBJ whole genome shotgun (WGS) entry which is preliminary data.</text>
</comment>
<keyword evidence="1" id="KW-1133">Transmembrane helix</keyword>
<keyword evidence="1" id="KW-0812">Transmembrane</keyword>
<reference evidence="3" key="1">
    <citation type="submission" date="2015-08" db="EMBL/GenBank/DDBJ databases">
        <title>Genome sequence of the strict anaerobe Clostridium homopropionicum LuHBu1 (DSM 5847T).</title>
        <authorList>
            <person name="Poehlein A."/>
            <person name="Beck M."/>
            <person name="Schiel-Bengelsdorf B."/>
            <person name="Bengelsdorf F.R."/>
            <person name="Daniel R."/>
            <person name="Duerre P."/>
        </authorList>
    </citation>
    <scope>NUCLEOTIDE SEQUENCE [LARGE SCALE GENOMIC DNA]</scope>
    <source>
        <strain evidence="3">DSM 5847</strain>
    </source>
</reference>
<evidence type="ECO:0000256" key="1">
    <source>
        <dbReference type="SAM" id="Phobius"/>
    </source>
</evidence>
<keyword evidence="1" id="KW-0472">Membrane</keyword>
<protein>
    <recommendedName>
        <fullName evidence="4">Major facilitator superfamily (MFS) profile domain-containing protein</fullName>
    </recommendedName>
</protein>
<gene>
    <name evidence="2" type="ORF">CLHOM_16050</name>
</gene>
<dbReference type="EMBL" id="LHUR01000021">
    <property type="protein sequence ID" value="KOA20040.1"/>
    <property type="molecule type" value="Genomic_DNA"/>
</dbReference>
<dbReference type="PATRIC" id="fig|1121318.3.peg.1617"/>
<evidence type="ECO:0000313" key="2">
    <source>
        <dbReference type="EMBL" id="KOA20040.1"/>
    </source>
</evidence>
<organism evidence="2 3">
    <name type="scientific">Clostridium homopropionicum DSM 5847</name>
    <dbReference type="NCBI Taxonomy" id="1121318"/>
    <lineage>
        <taxon>Bacteria</taxon>
        <taxon>Bacillati</taxon>
        <taxon>Bacillota</taxon>
        <taxon>Clostridia</taxon>
        <taxon>Eubacteriales</taxon>
        <taxon>Clostridiaceae</taxon>
        <taxon>Clostridium</taxon>
    </lineage>
</organism>
<dbReference type="AlphaFoldDB" id="A0A0L6ZAP3"/>
<dbReference type="STRING" id="36844.SAMN04488501_11280"/>
<feature type="transmembrane region" description="Helical" evidence="1">
    <location>
        <begin position="50"/>
        <end position="68"/>
    </location>
</feature>
<evidence type="ECO:0008006" key="4">
    <source>
        <dbReference type="Google" id="ProtNLM"/>
    </source>
</evidence>
<proteinExistence type="predicted"/>
<feature type="transmembrane region" description="Helical" evidence="1">
    <location>
        <begin position="18"/>
        <end position="38"/>
    </location>
</feature>
<keyword evidence="3" id="KW-1185">Reference proteome</keyword>
<dbReference type="Proteomes" id="UP000037043">
    <property type="component" value="Unassembled WGS sequence"/>
</dbReference>
<accession>A0A0L6ZAP3</accession>
<name>A0A0L6ZAP3_9CLOT</name>
<evidence type="ECO:0000313" key="3">
    <source>
        <dbReference type="Proteomes" id="UP000037043"/>
    </source>
</evidence>
<sequence length="84" mass="9025">MLEIVGIDLIDISSNLPFLVNMNVIFVGGISVAVPTLISPIGNLAEESRGVAVSLYAILCIGFFIFSCKNERKITPVNVSDKNL</sequence>